<dbReference type="Proteomes" id="UP000010953">
    <property type="component" value="Unassembled WGS sequence"/>
</dbReference>
<evidence type="ECO:0000313" key="1">
    <source>
        <dbReference type="EMBL" id="EMS33476.1"/>
    </source>
</evidence>
<dbReference type="STRING" id="1239962.C943_04354"/>
<dbReference type="NCBIfam" id="TIGR02436">
    <property type="entry name" value="four helix bundle protein"/>
    <property type="match status" value="1"/>
</dbReference>
<proteinExistence type="predicted"/>
<dbReference type="InterPro" id="IPR012657">
    <property type="entry name" value="23S_rRNA-intervening_sequence"/>
</dbReference>
<dbReference type="PANTHER" id="PTHR38471:SF2">
    <property type="entry name" value="FOUR HELIX BUNDLE PROTEIN"/>
    <property type="match status" value="1"/>
</dbReference>
<dbReference type="Pfam" id="PF05635">
    <property type="entry name" value="23S_rRNA_IVP"/>
    <property type="match status" value="1"/>
</dbReference>
<dbReference type="RefSeq" id="WP_008626268.1">
    <property type="nucleotide sequence ID" value="NZ_AMZY02000009.1"/>
</dbReference>
<name>M7Y8H0_9BACT</name>
<dbReference type="InParanoid" id="M7Y8H0"/>
<dbReference type="EMBL" id="AMZY02000009">
    <property type="protein sequence ID" value="EMS33476.1"/>
    <property type="molecule type" value="Genomic_DNA"/>
</dbReference>
<accession>M7Y8H0</accession>
<dbReference type="AlphaFoldDB" id="M7Y8H0"/>
<organism evidence="1 2">
    <name type="scientific">Mariniradius saccharolyticus AK6</name>
    <dbReference type="NCBI Taxonomy" id="1239962"/>
    <lineage>
        <taxon>Bacteria</taxon>
        <taxon>Pseudomonadati</taxon>
        <taxon>Bacteroidota</taxon>
        <taxon>Cytophagia</taxon>
        <taxon>Cytophagales</taxon>
        <taxon>Cyclobacteriaceae</taxon>
        <taxon>Mariniradius</taxon>
    </lineage>
</organism>
<dbReference type="Gene3D" id="1.20.1440.60">
    <property type="entry name" value="23S rRNA-intervening sequence"/>
    <property type="match status" value="1"/>
</dbReference>
<dbReference type="InterPro" id="IPR036583">
    <property type="entry name" value="23S_rRNA_IVS_sf"/>
</dbReference>
<gene>
    <name evidence="1" type="ORF">C943_04354</name>
</gene>
<dbReference type="PANTHER" id="PTHR38471">
    <property type="entry name" value="FOUR HELIX BUNDLE PROTEIN"/>
    <property type="match status" value="1"/>
</dbReference>
<dbReference type="SUPFAM" id="SSF158446">
    <property type="entry name" value="IVS-encoded protein-like"/>
    <property type="match status" value="1"/>
</dbReference>
<dbReference type="OrthoDB" id="5515766at2"/>
<protein>
    <submittedName>
        <fullName evidence="1">Glutamine--scyllo-inositol transaminase</fullName>
    </submittedName>
</protein>
<reference evidence="1" key="1">
    <citation type="submission" date="2013-01" db="EMBL/GenBank/DDBJ databases">
        <title>Genome assembly of Mariniradius saccharolyticus AK6.</title>
        <authorList>
            <person name="Vaidya B."/>
            <person name="Khatri I."/>
            <person name="Tanuku N.R.S."/>
            <person name="Subramanian S."/>
            <person name="Pinnaka A."/>
        </authorList>
    </citation>
    <scope>NUCLEOTIDE SEQUENCE [LARGE SCALE GENOMIC DNA]</scope>
    <source>
        <strain evidence="1">AK6</strain>
    </source>
</reference>
<sequence length="134" mass="15014">MATIEAFENLNIWKEAVRIGVEVYKLSDRAPLKNDFKSRDQLIGATISISNNIAEGFEYNNNKVFIKFLYYAKGSAGEVRSQLAVLVAAGRVSENDYHVLHNDLKKLSAQIKTFINYLKSTINSASDKKNPNGK</sequence>
<comment type="caution">
    <text evidence="1">The sequence shown here is derived from an EMBL/GenBank/DDBJ whole genome shotgun (WGS) entry which is preliminary data.</text>
</comment>
<dbReference type="eggNOG" id="COG0399">
    <property type="taxonomic scope" value="Bacteria"/>
</dbReference>
<keyword evidence="2" id="KW-1185">Reference proteome</keyword>
<evidence type="ECO:0000313" key="2">
    <source>
        <dbReference type="Proteomes" id="UP000010953"/>
    </source>
</evidence>